<keyword evidence="1" id="KW-0805">Transcription regulation</keyword>
<evidence type="ECO:0000256" key="1">
    <source>
        <dbReference type="ARBA" id="ARBA00023015"/>
    </source>
</evidence>
<dbReference type="InterPro" id="IPR018060">
    <property type="entry name" value="HTH_AraC"/>
</dbReference>
<dbReference type="SMART" id="SM00342">
    <property type="entry name" value="HTH_ARAC"/>
    <property type="match status" value="1"/>
</dbReference>
<dbReference type="Proteomes" id="UP001596137">
    <property type="component" value="Unassembled WGS sequence"/>
</dbReference>
<keyword evidence="3" id="KW-0804">Transcription</keyword>
<proteinExistence type="predicted"/>
<keyword evidence="6" id="KW-1185">Reference proteome</keyword>
<evidence type="ECO:0000256" key="3">
    <source>
        <dbReference type="ARBA" id="ARBA00023163"/>
    </source>
</evidence>
<accession>A0ABW1NQW6</accession>
<reference evidence="6" key="1">
    <citation type="journal article" date="2019" name="Int. J. Syst. Evol. Microbiol.">
        <title>The Global Catalogue of Microorganisms (GCM) 10K type strain sequencing project: providing services to taxonomists for standard genome sequencing and annotation.</title>
        <authorList>
            <consortium name="The Broad Institute Genomics Platform"/>
            <consortium name="The Broad Institute Genome Sequencing Center for Infectious Disease"/>
            <person name="Wu L."/>
            <person name="Ma J."/>
        </authorList>
    </citation>
    <scope>NUCLEOTIDE SEQUENCE [LARGE SCALE GENOMIC DNA]</scope>
    <source>
        <strain evidence="6">JCM 30346</strain>
    </source>
</reference>
<dbReference type="RefSeq" id="WP_380759156.1">
    <property type="nucleotide sequence ID" value="NZ_JBHSRF010000058.1"/>
</dbReference>
<sequence>MIHSQATSPTAPSAPPPETTAQIRARSIKSAIVAMREHLGEPQELNDAARAALMSPFHFHRVFRMMTAATPGRFLTAMRMSEAKRLLLETDLSATEISITVGYSSFGTFTSQFNRLVGMPPGRFRTCAAPLADVPVRVLLDQLPKPEPDGRGVCGWLSSRPDHSAGIAVVGLFTSAIAQEIPKSCAVIAPPGRIVLPPVARKGSYAALAVSVDADATVFEVLTESASAGLYVGAAPEPVQIRGGTPPDEFFIALREKRITDPSVLTAFPLLAGTGGAPRSSHRRIS</sequence>
<dbReference type="InterPro" id="IPR009057">
    <property type="entry name" value="Homeodomain-like_sf"/>
</dbReference>
<dbReference type="Gene3D" id="1.10.10.60">
    <property type="entry name" value="Homeodomain-like"/>
    <property type="match status" value="2"/>
</dbReference>
<evidence type="ECO:0000259" key="4">
    <source>
        <dbReference type="PROSITE" id="PS01124"/>
    </source>
</evidence>
<dbReference type="PANTHER" id="PTHR46796">
    <property type="entry name" value="HTH-TYPE TRANSCRIPTIONAL ACTIVATOR RHAS-RELATED"/>
    <property type="match status" value="1"/>
</dbReference>
<evidence type="ECO:0000313" key="6">
    <source>
        <dbReference type="Proteomes" id="UP001596137"/>
    </source>
</evidence>
<dbReference type="EMBL" id="JBHSRF010000058">
    <property type="protein sequence ID" value="MFC6085235.1"/>
    <property type="molecule type" value="Genomic_DNA"/>
</dbReference>
<dbReference type="PROSITE" id="PS01124">
    <property type="entry name" value="HTH_ARAC_FAMILY_2"/>
    <property type="match status" value="1"/>
</dbReference>
<feature type="domain" description="HTH araC/xylS-type" evidence="4">
    <location>
        <begin position="29"/>
        <end position="127"/>
    </location>
</feature>
<dbReference type="InterPro" id="IPR050204">
    <property type="entry name" value="AraC_XylS_family_regulators"/>
</dbReference>
<evidence type="ECO:0000313" key="5">
    <source>
        <dbReference type="EMBL" id="MFC6085235.1"/>
    </source>
</evidence>
<name>A0ABW1NQW6_9ACTN</name>
<evidence type="ECO:0000256" key="2">
    <source>
        <dbReference type="ARBA" id="ARBA00023125"/>
    </source>
</evidence>
<organism evidence="5 6">
    <name type="scientific">Sphaerisporangium aureirubrum</name>
    <dbReference type="NCBI Taxonomy" id="1544736"/>
    <lineage>
        <taxon>Bacteria</taxon>
        <taxon>Bacillati</taxon>
        <taxon>Actinomycetota</taxon>
        <taxon>Actinomycetes</taxon>
        <taxon>Streptosporangiales</taxon>
        <taxon>Streptosporangiaceae</taxon>
        <taxon>Sphaerisporangium</taxon>
    </lineage>
</organism>
<keyword evidence="2" id="KW-0238">DNA-binding</keyword>
<gene>
    <name evidence="5" type="ORF">ACFP1K_29000</name>
</gene>
<dbReference type="SUPFAM" id="SSF46689">
    <property type="entry name" value="Homeodomain-like"/>
    <property type="match status" value="2"/>
</dbReference>
<dbReference type="Pfam" id="PF12833">
    <property type="entry name" value="HTH_18"/>
    <property type="match status" value="1"/>
</dbReference>
<protein>
    <submittedName>
        <fullName evidence="5">Helix-turn-helix transcriptional regulator</fullName>
    </submittedName>
</protein>
<comment type="caution">
    <text evidence="5">The sequence shown here is derived from an EMBL/GenBank/DDBJ whole genome shotgun (WGS) entry which is preliminary data.</text>
</comment>